<sequence>MGGKVRYLVALDIEHHIFLSEWAQEYPEAKLIGPEGLPEKRLKAAGQDPKIGREPFAVVFRAAQKREIRISEEFDRDFDYEYVETHPNRELVFYYRPDRVLIEADLMFNLPATEQYSRVPAEQKKEGFLSRLFAGLQTPGEGDPKGMKRLLWYGISGAKRDAFNESVRRIDSWDFATLIPCHGDTLEGNGKEVFERVFEWHLKGRKAGGGTETKI</sequence>
<name>A0ABR3WA67_9PEZI</name>
<evidence type="ECO:0000313" key="1">
    <source>
        <dbReference type="EMBL" id="KAL1857069.1"/>
    </source>
</evidence>
<keyword evidence="2" id="KW-1185">Reference proteome</keyword>
<dbReference type="Proteomes" id="UP001586593">
    <property type="component" value="Unassembled WGS sequence"/>
</dbReference>
<gene>
    <name evidence="1" type="ORF">VTK73DRAFT_8111</name>
</gene>
<evidence type="ECO:0000313" key="2">
    <source>
        <dbReference type="Proteomes" id="UP001586593"/>
    </source>
</evidence>
<dbReference type="EMBL" id="JAZHXJ010000568">
    <property type="protein sequence ID" value="KAL1857069.1"/>
    <property type="molecule type" value="Genomic_DNA"/>
</dbReference>
<organism evidence="1 2">
    <name type="scientific">Phialemonium thermophilum</name>
    <dbReference type="NCBI Taxonomy" id="223376"/>
    <lineage>
        <taxon>Eukaryota</taxon>
        <taxon>Fungi</taxon>
        <taxon>Dikarya</taxon>
        <taxon>Ascomycota</taxon>
        <taxon>Pezizomycotina</taxon>
        <taxon>Sordariomycetes</taxon>
        <taxon>Sordariomycetidae</taxon>
        <taxon>Cephalothecales</taxon>
        <taxon>Cephalothecaceae</taxon>
        <taxon>Phialemonium</taxon>
    </lineage>
</organism>
<accession>A0ABR3WA67</accession>
<dbReference type="InterPro" id="IPR025638">
    <property type="entry name" value="DUF4336"/>
</dbReference>
<dbReference type="InterPro" id="IPR036866">
    <property type="entry name" value="RibonucZ/Hydroxyglut_hydro"/>
</dbReference>
<dbReference type="Gene3D" id="3.60.15.10">
    <property type="entry name" value="Ribonuclease Z/Hydroxyacylglutathione hydrolase-like"/>
    <property type="match status" value="1"/>
</dbReference>
<comment type="caution">
    <text evidence="1">The sequence shown here is derived from an EMBL/GenBank/DDBJ whole genome shotgun (WGS) entry which is preliminary data.</text>
</comment>
<dbReference type="PANTHER" id="PTHR33835:SF1">
    <property type="entry name" value="METALLO-BETA-LACTAMASE DOMAIN-CONTAINING PROTEIN"/>
    <property type="match status" value="1"/>
</dbReference>
<reference evidence="1 2" key="1">
    <citation type="journal article" date="2024" name="Commun. Biol.">
        <title>Comparative genomic analysis of thermophilic fungi reveals convergent evolutionary adaptations and gene losses.</title>
        <authorList>
            <person name="Steindorff A.S."/>
            <person name="Aguilar-Pontes M.V."/>
            <person name="Robinson A.J."/>
            <person name="Andreopoulos B."/>
            <person name="LaButti K."/>
            <person name="Kuo A."/>
            <person name="Mondo S."/>
            <person name="Riley R."/>
            <person name="Otillar R."/>
            <person name="Haridas S."/>
            <person name="Lipzen A."/>
            <person name="Grimwood J."/>
            <person name="Schmutz J."/>
            <person name="Clum A."/>
            <person name="Reid I.D."/>
            <person name="Moisan M.C."/>
            <person name="Butler G."/>
            <person name="Nguyen T.T.M."/>
            <person name="Dewar K."/>
            <person name="Conant G."/>
            <person name="Drula E."/>
            <person name="Henrissat B."/>
            <person name="Hansel C."/>
            <person name="Singer S."/>
            <person name="Hutchinson M.I."/>
            <person name="de Vries R.P."/>
            <person name="Natvig D.O."/>
            <person name="Powell A.J."/>
            <person name="Tsang A."/>
            <person name="Grigoriev I.V."/>
        </authorList>
    </citation>
    <scope>NUCLEOTIDE SEQUENCE [LARGE SCALE GENOMIC DNA]</scope>
    <source>
        <strain evidence="1 2">ATCC 24622</strain>
    </source>
</reference>
<dbReference type="SUPFAM" id="SSF56281">
    <property type="entry name" value="Metallo-hydrolase/oxidoreductase"/>
    <property type="match status" value="1"/>
</dbReference>
<protein>
    <submittedName>
        <fullName evidence="1">Uncharacterized protein</fullName>
    </submittedName>
</protein>
<dbReference type="PANTHER" id="PTHR33835">
    <property type="entry name" value="YALI0C07656P"/>
    <property type="match status" value="1"/>
</dbReference>
<proteinExistence type="predicted"/>